<proteinExistence type="predicted"/>
<protein>
    <submittedName>
        <fullName evidence="2">Uncharacterized protein</fullName>
    </submittedName>
</protein>
<name>A0A645AKU6_9ZZZZ</name>
<sequence>MQEAPHAKGLQPAAEGLGGHLPLPAGDDHAANVKPEGMEAVDQAEHVFIVRDAQIPPNFILLDVSRRDGDDDFHVGCQLLEHPHLTVRRKARQHPGGMIVVKQLAAKFQIQLSSKIADPTANML</sequence>
<evidence type="ECO:0000313" key="2">
    <source>
        <dbReference type="EMBL" id="MPM53556.1"/>
    </source>
</evidence>
<gene>
    <name evidence="2" type="ORF">SDC9_100324</name>
</gene>
<dbReference type="AlphaFoldDB" id="A0A645AKU6"/>
<reference evidence="2" key="1">
    <citation type="submission" date="2019-08" db="EMBL/GenBank/DDBJ databases">
        <authorList>
            <person name="Kucharzyk K."/>
            <person name="Murdoch R.W."/>
            <person name="Higgins S."/>
            <person name="Loffler F."/>
        </authorList>
    </citation>
    <scope>NUCLEOTIDE SEQUENCE</scope>
</reference>
<evidence type="ECO:0000256" key="1">
    <source>
        <dbReference type="SAM" id="MobiDB-lite"/>
    </source>
</evidence>
<dbReference type="EMBL" id="VSSQ01014393">
    <property type="protein sequence ID" value="MPM53556.1"/>
    <property type="molecule type" value="Genomic_DNA"/>
</dbReference>
<accession>A0A645AKU6</accession>
<feature type="region of interest" description="Disordered" evidence="1">
    <location>
        <begin position="1"/>
        <end position="32"/>
    </location>
</feature>
<comment type="caution">
    <text evidence="2">The sequence shown here is derived from an EMBL/GenBank/DDBJ whole genome shotgun (WGS) entry which is preliminary data.</text>
</comment>
<organism evidence="2">
    <name type="scientific">bioreactor metagenome</name>
    <dbReference type="NCBI Taxonomy" id="1076179"/>
    <lineage>
        <taxon>unclassified sequences</taxon>
        <taxon>metagenomes</taxon>
        <taxon>ecological metagenomes</taxon>
    </lineage>
</organism>